<dbReference type="Proteomes" id="UP000190626">
    <property type="component" value="Unassembled WGS sequence"/>
</dbReference>
<sequence length="80" mass="8812">MTVESPFLGIIMGVSEISIYIIAGENLKKLVSMISIFAVLTAFHVHSVEAFDGELNLNIPRAAEKRSLGSKKWLNRVNPV</sequence>
<protein>
    <submittedName>
        <fullName evidence="1">Uncharacterized protein</fullName>
    </submittedName>
</protein>
<organism evidence="1 2">
    <name type="scientific">Paenibacillus ferrarius</name>
    <dbReference type="NCBI Taxonomy" id="1469647"/>
    <lineage>
        <taxon>Bacteria</taxon>
        <taxon>Bacillati</taxon>
        <taxon>Bacillota</taxon>
        <taxon>Bacilli</taxon>
        <taxon>Bacillales</taxon>
        <taxon>Paenibacillaceae</taxon>
        <taxon>Paenibacillus</taxon>
    </lineage>
</organism>
<dbReference type="EMBL" id="MBTG01000008">
    <property type="protein sequence ID" value="OPH59017.1"/>
    <property type="molecule type" value="Genomic_DNA"/>
</dbReference>
<evidence type="ECO:0000313" key="1">
    <source>
        <dbReference type="EMBL" id="OPH59017.1"/>
    </source>
</evidence>
<reference evidence="2" key="1">
    <citation type="submission" date="2016-07" db="EMBL/GenBank/DDBJ databases">
        <authorList>
            <person name="Florea S."/>
            <person name="Webb J.S."/>
            <person name="Jaromczyk J."/>
            <person name="Schardl C.L."/>
        </authorList>
    </citation>
    <scope>NUCLEOTIDE SEQUENCE [LARGE SCALE GENOMIC DNA]</scope>
    <source>
        <strain evidence="2">CY1</strain>
    </source>
</reference>
<dbReference type="AlphaFoldDB" id="A0A1V4HMW0"/>
<keyword evidence="2" id="KW-1185">Reference proteome</keyword>
<evidence type="ECO:0000313" key="2">
    <source>
        <dbReference type="Proteomes" id="UP000190626"/>
    </source>
</evidence>
<comment type="caution">
    <text evidence="1">The sequence shown here is derived from an EMBL/GenBank/DDBJ whole genome shotgun (WGS) entry which is preliminary data.</text>
</comment>
<proteinExistence type="predicted"/>
<gene>
    <name evidence="1" type="ORF">BC351_22050</name>
</gene>
<name>A0A1V4HMW0_9BACL</name>
<accession>A0A1V4HMW0</accession>